<evidence type="ECO:0000313" key="8">
    <source>
        <dbReference type="EMBL" id="RMA97330.1"/>
    </source>
</evidence>
<gene>
    <name evidence="8" type="ORF">CLV39_0990</name>
</gene>
<dbReference type="Pfam" id="PF00950">
    <property type="entry name" value="ABC-3"/>
    <property type="match status" value="1"/>
</dbReference>
<dbReference type="EMBL" id="REFO01000011">
    <property type="protein sequence ID" value="RMA97330.1"/>
    <property type="molecule type" value="Genomic_DNA"/>
</dbReference>
<evidence type="ECO:0000256" key="3">
    <source>
        <dbReference type="ARBA" id="ARBA00022692"/>
    </source>
</evidence>
<dbReference type="InterPro" id="IPR037294">
    <property type="entry name" value="ABC_BtuC-like"/>
</dbReference>
<dbReference type="PANTHER" id="PTHR30477:SF19">
    <property type="entry name" value="METAL ABC TRANSPORTER PERMEASE"/>
    <property type="match status" value="1"/>
</dbReference>
<evidence type="ECO:0000256" key="4">
    <source>
        <dbReference type="ARBA" id="ARBA00022989"/>
    </source>
</evidence>
<keyword evidence="5 7" id="KW-0472">Membrane</keyword>
<reference evidence="8 9" key="1">
    <citation type="submission" date="2018-10" db="EMBL/GenBank/DDBJ databases">
        <title>Genomic Encyclopedia of Archaeal and Bacterial Type Strains, Phase II (KMG-II): from individual species to whole genera.</title>
        <authorList>
            <person name="Goeker M."/>
        </authorList>
    </citation>
    <scope>NUCLEOTIDE SEQUENCE [LARGE SCALE GENOMIC DNA]</scope>
    <source>
        <strain evidence="8 9">VM1</strain>
    </source>
</reference>
<evidence type="ECO:0000256" key="7">
    <source>
        <dbReference type="SAM" id="Phobius"/>
    </source>
</evidence>
<evidence type="ECO:0000256" key="2">
    <source>
        <dbReference type="ARBA" id="ARBA00008034"/>
    </source>
</evidence>
<keyword evidence="6" id="KW-0813">Transport</keyword>
<organism evidence="8 9">
    <name type="scientific">Hydrogenothermus marinus</name>
    <dbReference type="NCBI Taxonomy" id="133270"/>
    <lineage>
        <taxon>Bacteria</taxon>
        <taxon>Pseudomonadati</taxon>
        <taxon>Aquificota</taxon>
        <taxon>Aquificia</taxon>
        <taxon>Aquificales</taxon>
        <taxon>Hydrogenothermaceae</taxon>
        <taxon>Hydrogenothermus</taxon>
    </lineage>
</organism>
<name>A0A3M0BIV5_9AQUI</name>
<feature type="transmembrane region" description="Helical" evidence="7">
    <location>
        <begin position="128"/>
        <end position="144"/>
    </location>
</feature>
<keyword evidence="9" id="KW-1185">Reference proteome</keyword>
<dbReference type="SUPFAM" id="SSF81345">
    <property type="entry name" value="ABC transporter involved in vitamin B12 uptake, BtuC"/>
    <property type="match status" value="1"/>
</dbReference>
<sequence length="239" mass="27077">MIDILLPSFVLVLIIILMHTYLGIEIIKRQIIFTDIAVGQMAALGTAISLVFFNEKYHFLFSILFAVLTAIIIAYVSKKNKYVEAFIGIFYAFGFSSLFIVLSKSPSGMEHIKELTASDILYVDFKDVFITFFIYLIFLSILYFSKNYKYYEFIYFPVFALTIVHSVSLVGVLVVFTFLIVPAFIGFLVKKEKAFIIGIASGFILSVFAIYLAVKFDFPVGYTITSVLSFFAILLAIIK</sequence>
<dbReference type="InterPro" id="IPR001626">
    <property type="entry name" value="ABC_TroCD"/>
</dbReference>
<comment type="caution">
    <text evidence="8">The sequence shown here is derived from an EMBL/GenBank/DDBJ whole genome shotgun (WGS) entry which is preliminary data.</text>
</comment>
<feature type="transmembrane region" description="Helical" evidence="7">
    <location>
        <begin position="31"/>
        <end position="53"/>
    </location>
</feature>
<evidence type="ECO:0000256" key="1">
    <source>
        <dbReference type="ARBA" id="ARBA00004141"/>
    </source>
</evidence>
<comment type="subcellular location">
    <subcellularLocation>
        <location evidence="6">Cell membrane</location>
        <topology evidence="6">Multi-pass membrane protein</topology>
    </subcellularLocation>
    <subcellularLocation>
        <location evidence="1">Membrane</location>
        <topology evidence="1">Multi-pass membrane protein</topology>
    </subcellularLocation>
</comment>
<accession>A0A3M0BIV5</accession>
<dbReference type="Proteomes" id="UP000280842">
    <property type="component" value="Unassembled WGS sequence"/>
</dbReference>
<dbReference type="OrthoDB" id="14209at2"/>
<feature type="transmembrane region" description="Helical" evidence="7">
    <location>
        <begin position="6"/>
        <end position="24"/>
    </location>
</feature>
<comment type="similarity">
    <text evidence="2 6">Belongs to the ABC-3 integral membrane protein family.</text>
</comment>
<evidence type="ECO:0000313" key="9">
    <source>
        <dbReference type="Proteomes" id="UP000280842"/>
    </source>
</evidence>
<dbReference type="GO" id="GO:0010043">
    <property type="term" value="P:response to zinc ion"/>
    <property type="evidence" value="ECO:0007669"/>
    <property type="project" value="TreeGrafter"/>
</dbReference>
<protein>
    <submittedName>
        <fullName evidence="8">Zinc/manganese transport system permease protein</fullName>
    </submittedName>
</protein>
<feature type="transmembrane region" description="Helical" evidence="7">
    <location>
        <begin position="83"/>
        <end position="102"/>
    </location>
</feature>
<evidence type="ECO:0000256" key="6">
    <source>
        <dbReference type="RuleBase" id="RU003943"/>
    </source>
</evidence>
<keyword evidence="4 7" id="KW-1133">Transmembrane helix</keyword>
<dbReference type="RefSeq" id="WP_121923113.1">
    <property type="nucleotide sequence ID" value="NZ_REFO01000011.1"/>
</dbReference>
<dbReference type="GO" id="GO:0043190">
    <property type="term" value="C:ATP-binding cassette (ABC) transporter complex"/>
    <property type="evidence" value="ECO:0007669"/>
    <property type="project" value="InterPro"/>
</dbReference>
<feature type="transmembrane region" description="Helical" evidence="7">
    <location>
        <begin position="59"/>
        <end position="76"/>
    </location>
</feature>
<dbReference type="Gene3D" id="1.10.3470.10">
    <property type="entry name" value="ABC transporter involved in vitamin B12 uptake, BtuC"/>
    <property type="match status" value="1"/>
</dbReference>
<dbReference type="GO" id="GO:0055085">
    <property type="term" value="P:transmembrane transport"/>
    <property type="evidence" value="ECO:0007669"/>
    <property type="project" value="InterPro"/>
</dbReference>
<evidence type="ECO:0000256" key="5">
    <source>
        <dbReference type="ARBA" id="ARBA00023136"/>
    </source>
</evidence>
<proteinExistence type="inferred from homology"/>
<feature type="transmembrane region" description="Helical" evidence="7">
    <location>
        <begin position="195"/>
        <end position="213"/>
    </location>
</feature>
<feature type="transmembrane region" description="Helical" evidence="7">
    <location>
        <begin position="220"/>
        <end position="238"/>
    </location>
</feature>
<dbReference type="PANTHER" id="PTHR30477">
    <property type="entry name" value="ABC-TRANSPORTER METAL-BINDING PROTEIN"/>
    <property type="match status" value="1"/>
</dbReference>
<keyword evidence="3 6" id="KW-0812">Transmembrane</keyword>
<dbReference type="AlphaFoldDB" id="A0A3M0BIV5"/>
<feature type="transmembrane region" description="Helical" evidence="7">
    <location>
        <begin position="156"/>
        <end position="189"/>
    </location>
</feature>